<keyword evidence="2" id="KW-1133">Transmembrane helix</keyword>
<keyword evidence="4" id="KW-1185">Reference proteome</keyword>
<sequence length="337" mass="37368">MMRNGFLLVRCVFFALLLLLTLLTMTFASWNINSSLKAGQTVATTSGLILFECCAFFIFTALAFLEVFRPKSNSARISVECSWVAGISLFQLGASISATINGSVFACRASSAADICASAWLLVPSMWLKSMITFAYFFSLLITVLAHREICDDIWKETIYTMAWFESGIDRAVAKARAARLDRDVEKAKSSSNWDVESAQEEDPYGGYLDDIESSSARKKQFATPETNTAPAAAPWASEVPIRRGKDTPFSVNSTPATMAKALPPAPKSNASSRFIERFRESRILSRFELPSLYGTHFMNNGSTPFQPPTSPNHDVDKPIPLPRLSQWVRADDHSRR</sequence>
<feature type="region of interest" description="Disordered" evidence="1">
    <location>
        <begin position="300"/>
        <end position="337"/>
    </location>
</feature>
<keyword evidence="2" id="KW-0472">Membrane</keyword>
<feature type="region of interest" description="Disordered" evidence="1">
    <location>
        <begin position="219"/>
        <end position="272"/>
    </location>
</feature>
<dbReference type="AlphaFoldDB" id="A0A8H6MHC3"/>
<feature type="transmembrane region" description="Helical" evidence="2">
    <location>
        <begin position="77"/>
        <end position="100"/>
    </location>
</feature>
<feature type="transmembrane region" description="Helical" evidence="2">
    <location>
        <begin position="44"/>
        <end position="65"/>
    </location>
</feature>
<gene>
    <name evidence="3" type="ORF">DFP72DRAFT_1162973</name>
</gene>
<evidence type="ECO:0000313" key="3">
    <source>
        <dbReference type="EMBL" id="KAF6765107.1"/>
    </source>
</evidence>
<reference evidence="3 4" key="1">
    <citation type="submission" date="2020-07" db="EMBL/GenBank/DDBJ databases">
        <title>Comparative genomics of pyrophilous fungi reveals a link between fire events and developmental genes.</title>
        <authorList>
            <consortium name="DOE Joint Genome Institute"/>
            <person name="Steindorff A.S."/>
            <person name="Carver A."/>
            <person name="Calhoun S."/>
            <person name="Stillman K."/>
            <person name="Liu H."/>
            <person name="Lipzen A."/>
            <person name="Pangilinan J."/>
            <person name="Labutti K."/>
            <person name="Bruns T.D."/>
            <person name="Grigoriev I.V."/>
        </authorList>
    </citation>
    <scope>NUCLEOTIDE SEQUENCE [LARGE SCALE GENOMIC DNA]</scope>
    <source>
        <strain evidence="3 4">CBS 144469</strain>
    </source>
</reference>
<evidence type="ECO:0000313" key="4">
    <source>
        <dbReference type="Proteomes" id="UP000521943"/>
    </source>
</evidence>
<dbReference type="EMBL" id="JACGCI010000003">
    <property type="protein sequence ID" value="KAF6765107.1"/>
    <property type="molecule type" value="Genomic_DNA"/>
</dbReference>
<comment type="caution">
    <text evidence="3">The sequence shown here is derived from an EMBL/GenBank/DDBJ whole genome shotgun (WGS) entry which is preliminary data.</text>
</comment>
<keyword evidence="2" id="KW-0812">Transmembrane</keyword>
<dbReference type="Proteomes" id="UP000521943">
    <property type="component" value="Unassembled WGS sequence"/>
</dbReference>
<protein>
    <submittedName>
        <fullName evidence="3">Uncharacterized protein</fullName>
    </submittedName>
</protein>
<feature type="compositionally biased region" description="Low complexity" evidence="1">
    <location>
        <begin position="223"/>
        <end position="237"/>
    </location>
</feature>
<accession>A0A8H6MHC3</accession>
<organism evidence="3 4">
    <name type="scientific">Ephemerocybe angulata</name>
    <dbReference type="NCBI Taxonomy" id="980116"/>
    <lineage>
        <taxon>Eukaryota</taxon>
        <taxon>Fungi</taxon>
        <taxon>Dikarya</taxon>
        <taxon>Basidiomycota</taxon>
        <taxon>Agaricomycotina</taxon>
        <taxon>Agaricomycetes</taxon>
        <taxon>Agaricomycetidae</taxon>
        <taxon>Agaricales</taxon>
        <taxon>Agaricineae</taxon>
        <taxon>Psathyrellaceae</taxon>
        <taxon>Ephemerocybe</taxon>
    </lineage>
</organism>
<evidence type="ECO:0000256" key="2">
    <source>
        <dbReference type="SAM" id="Phobius"/>
    </source>
</evidence>
<proteinExistence type="predicted"/>
<dbReference type="OrthoDB" id="3188789at2759"/>
<feature type="transmembrane region" description="Helical" evidence="2">
    <location>
        <begin position="127"/>
        <end position="146"/>
    </location>
</feature>
<name>A0A8H6MHC3_9AGAR</name>
<evidence type="ECO:0000256" key="1">
    <source>
        <dbReference type="SAM" id="MobiDB-lite"/>
    </source>
</evidence>